<dbReference type="Proteomes" id="UP000198773">
    <property type="component" value="Unassembled WGS sequence"/>
</dbReference>
<dbReference type="Gene3D" id="1.10.510.10">
    <property type="entry name" value="Transferase(Phosphotransferase) domain 1"/>
    <property type="match status" value="1"/>
</dbReference>
<evidence type="ECO:0000256" key="3">
    <source>
        <dbReference type="ARBA" id="ARBA00022777"/>
    </source>
</evidence>
<dbReference type="InterPro" id="IPR011009">
    <property type="entry name" value="Kinase-like_dom_sf"/>
</dbReference>
<keyword evidence="4" id="KW-0067">ATP-binding</keyword>
<evidence type="ECO:0000256" key="2">
    <source>
        <dbReference type="ARBA" id="ARBA00022741"/>
    </source>
</evidence>
<reference evidence="7 8" key="1">
    <citation type="submission" date="2016-10" db="EMBL/GenBank/DDBJ databases">
        <authorList>
            <person name="de Groot N.N."/>
        </authorList>
    </citation>
    <scope>NUCLEOTIDE SEQUENCE [LARGE SCALE GENOMIC DNA]</scope>
    <source>
        <strain evidence="7 8">CGMCC 1.3430</strain>
    </source>
</reference>
<gene>
    <name evidence="7" type="ORF">SAMN04488051_10224</name>
</gene>
<dbReference type="CDD" id="cd14014">
    <property type="entry name" value="STKc_PknB_like"/>
    <property type="match status" value="1"/>
</dbReference>
<proteinExistence type="predicted"/>
<feature type="domain" description="Protein kinase" evidence="6">
    <location>
        <begin position="69"/>
        <end position="344"/>
    </location>
</feature>
<dbReference type="EMBL" id="FNRM01000002">
    <property type="protein sequence ID" value="SEA18619.1"/>
    <property type="molecule type" value="Genomic_DNA"/>
</dbReference>
<keyword evidence="3 7" id="KW-0418">Kinase</keyword>
<dbReference type="PROSITE" id="PS00108">
    <property type="entry name" value="PROTEIN_KINASE_ST"/>
    <property type="match status" value="1"/>
</dbReference>
<evidence type="ECO:0000256" key="1">
    <source>
        <dbReference type="ARBA" id="ARBA00022679"/>
    </source>
</evidence>
<dbReference type="Pfam" id="PF00069">
    <property type="entry name" value="Pkinase"/>
    <property type="match status" value="1"/>
</dbReference>
<dbReference type="Gene3D" id="3.30.200.20">
    <property type="entry name" value="Phosphorylase Kinase, domain 1"/>
    <property type="match status" value="1"/>
</dbReference>
<evidence type="ECO:0000313" key="7">
    <source>
        <dbReference type="EMBL" id="SEA18619.1"/>
    </source>
</evidence>
<dbReference type="PANTHER" id="PTHR43289">
    <property type="entry name" value="MITOGEN-ACTIVATED PROTEIN KINASE KINASE KINASE 20-RELATED"/>
    <property type="match status" value="1"/>
</dbReference>
<dbReference type="InterPro" id="IPR008271">
    <property type="entry name" value="Ser/Thr_kinase_AS"/>
</dbReference>
<dbReference type="STRING" id="152573.SAMN04488051_10224"/>
<dbReference type="AlphaFoldDB" id="A0A1H3Z4A1"/>
<keyword evidence="1" id="KW-0808">Transferase</keyword>
<dbReference type="InterPro" id="IPR000719">
    <property type="entry name" value="Prot_kinase_dom"/>
</dbReference>
<feature type="region of interest" description="Disordered" evidence="5">
    <location>
        <begin position="1"/>
        <end position="39"/>
    </location>
</feature>
<keyword evidence="8" id="KW-1185">Reference proteome</keyword>
<accession>A0A1H3Z4A1</accession>
<organism evidence="7 8">
    <name type="scientific">Alkalimonas amylolytica</name>
    <dbReference type="NCBI Taxonomy" id="152573"/>
    <lineage>
        <taxon>Bacteria</taxon>
        <taxon>Pseudomonadati</taxon>
        <taxon>Pseudomonadota</taxon>
        <taxon>Gammaproteobacteria</taxon>
        <taxon>Alkalimonas</taxon>
    </lineage>
</organism>
<dbReference type="GO" id="GO:0004674">
    <property type="term" value="F:protein serine/threonine kinase activity"/>
    <property type="evidence" value="ECO:0007669"/>
    <property type="project" value="TreeGrafter"/>
</dbReference>
<dbReference type="SUPFAM" id="SSF56112">
    <property type="entry name" value="Protein kinase-like (PK-like)"/>
    <property type="match status" value="1"/>
</dbReference>
<dbReference type="PROSITE" id="PS50011">
    <property type="entry name" value="PROTEIN_KINASE_DOM"/>
    <property type="match status" value="1"/>
</dbReference>
<dbReference type="SMART" id="SM00220">
    <property type="entry name" value="S_TKc"/>
    <property type="match status" value="1"/>
</dbReference>
<protein>
    <submittedName>
        <fullName evidence="7">Protein kinase domain-containing protein</fullName>
    </submittedName>
</protein>
<evidence type="ECO:0000256" key="4">
    <source>
        <dbReference type="ARBA" id="ARBA00022840"/>
    </source>
</evidence>
<keyword evidence="2" id="KW-0547">Nucleotide-binding</keyword>
<dbReference type="PANTHER" id="PTHR43289:SF6">
    <property type="entry name" value="SERINE_THREONINE-PROTEIN KINASE NEKL-3"/>
    <property type="match status" value="1"/>
</dbReference>
<evidence type="ECO:0000313" key="8">
    <source>
        <dbReference type="Proteomes" id="UP000198773"/>
    </source>
</evidence>
<evidence type="ECO:0000259" key="6">
    <source>
        <dbReference type="PROSITE" id="PS50011"/>
    </source>
</evidence>
<name>A0A1H3Z4A1_ALKAM</name>
<evidence type="ECO:0000256" key="5">
    <source>
        <dbReference type="SAM" id="MobiDB-lite"/>
    </source>
</evidence>
<dbReference type="RefSeq" id="WP_171907534.1">
    <property type="nucleotide sequence ID" value="NZ_FNRM01000002.1"/>
</dbReference>
<dbReference type="GO" id="GO:0005524">
    <property type="term" value="F:ATP binding"/>
    <property type="evidence" value="ECO:0007669"/>
    <property type="project" value="UniProtKB-KW"/>
</dbReference>
<feature type="compositionally biased region" description="Polar residues" evidence="5">
    <location>
        <begin position="15"/>
        <end position="39"/>
    </location>
</feature>
<sequence>MTSTTPEQDIKNEDQSISPDLASNLTDSSTHGSQGSSADRTQLISTATKQITTATSSHLKAGSMLQQRYKIEKLLGSGGISHIYRARDTFLEQAGIAEPFVAIKVLQKQFVDQPEALQLLLQEARKTQQLAHPNIIRLFDVSSDEGHFFLVMEYLDGETLEQVINRYKPNGLPYKFAQKLLEQIADGLEYAHQQGIVHADLKPANIMLDRNGHVKLLDFGVAQKLQKNVDIYAAQEQSQATPVSGFTPAYASAELLAGHAPTPSDDVYSFGCLAYELLTSKHPFHRLPADKAQREQKKATKPAHLNFLQWAAFRRALMFDRDNRTASVGKLMRQLNRPVWPVFLVTAAGIMMLTAGMSYVQGQQGSLHELQQTLAAHQATLSYQANLIQLQPTEILEELEKLTDQNPIISSGLLNFHASTMLGYFEQQIDTLLSDRSERYPNYIEIEHLTEQAGQLYPDSHQLAAVRNRVARSKQSAIEVLQNQLTTMLIAQNYSRDPETNNPYQVLADLKRIDPSYQPQPNEEAIQLFVQEFESAMYQHNALKLQQLLAIGQAAFYAVEQAQPLIEQGLHMQSAIDTMAYYQEQYEQGREPEFPYAAAEIFYQYRFRALTNALEQSGDIAEVDAVYDQWQQYAVIWPNDFELNIRLRRQLADKYLTLSGELLRTHQVRNAERLMRRANELMVSVSG</sequence>